<organism evidence="1 2">
    <name type="scientific">Pholiota conissans</name>
    <dbReference type="NCBI Taxonomy" id="109636"/>
    <lineage>
        <taxon>Eukaryota</taxon>
        <taxon>Fungi</taxon>
        <taxon>Dikarya</taxon>
        <taxon>Basidiomycota</taxon>
        <taxon>Agaricomycotina</taxon>
        <taxon>Agaricomycetes</taxon>
        <taxon>Agaricomycetidae</taxon>
        <taxon>Agaricales</taxon>
        <taxon>Agaricineae</taxon>
        <taxon>Strophariaceae</taxon>
        <taxon>Pholiota</taxon>
    </lineage>
</organism>
<dbReference type="Proteomes" id="UP000807469">
    <property type="component" value="Unassembled WGS sequence"/>
</dbReference>
<protein>
    <recommendedName>
        <fullName evidence="3">BTB domain-containing protein</fullName>
    </recommendedName>
</protein>
<dbReference type="AlphaFoldDB" id="A0A9P5YX90"/>
<name>A0A9P5YX90_9AGAR</name>
<keyword evidence="2" id="KW-1185">Reference proteome</keyword>
<comment type="caution">
    <text evidence="1">The sequence shown here is derived from an EMBL/GenBank/DDBJ whole genome shotgun (WGS) entry which is preliminary data.</text>
</comment>
<accession>A0A9P5YX90</accession>
<evidence type="ECO:0000313" key="2">
    <source>
        <dbReference type="Proteomes" id="UP000807469"/>
    </source>
</evidence>
<dbReference type="OrthoDB" id="3184970at2759"/>
<dbReference type="EMBL" id="MU155262">
    <property type="protein sequence ID" value="KAF9477402.1"/>
    <property type="molecule type" value="Genomic_DNA"/>
</dbReference>
<evidence type="ECO:0000313" key="1">
    <source>
        <dbReference type="EMBL" id="KAF9477402.1"/>
    </source>
</evidence>
<proteinExistence type="predicted"/>
<sequence length="215" mass="24231">MSTTTSDIDCDVSTLFHDDDADVTFVSSDNVIFKIHSLHLNPSTSIGLARSPQDTISSSEDIDMEESSDVLEIIFQFIEPPPPSRNYKHPSIQALNPDLFFRVAETAENFVIYGATRICYDRMWQLASKYPSEVLNHSTLHGYTGLADKAAEYLLTHPIEGVIPKLTAPGLLMRYLLYSNLCWEKTRDAAGNLESGKCARLISRYKRRMQLQLPL</sequence>
<gene>
    <name evidence="1" type="ORF">BDN70DRAFT_896556</name>
</gene>
<reference evidence="1" key="1">
    <citation type="submission" date="2020-11" db="EMBL/GenBank/DDBJ databases">
        <authorList>
            <consortium name="DOE Joint Genome Institute"/>
            <person name="Ahrendt S."/>
            <person name="Riley R."/>
            <person name="Andreopoulos W."/>
            <person name="Labutti K."/>
            <person name="Pangilinan J."/>
            <person name="Ruiz-Duenas F.J."/>
            <person name="Barrasa J.M."/>
            <person name="Sanchez-Garcia M."/>
            <person name="Camarero S."/>
            <person name="Miyauchi S."/>
            <person name="Serrano A."/>
            <person name="Linde D."/>
            <person name="Babiker R."/>
            <person name="Drula E."/>
            <person name="Ayuso-Fernandez I."/>
            <person name="Pacheco R."/>
            <person name="Padilla G."/>
            <person name="Ferreira P."/>
            <person name="Barriuso J."/>
            <person name="Kellner H."/>
            <person name="Castanera R."/>
            <person name="Alfaro M."/>
            <person name="Ramirez L."/>
            <person name="Pisabarro A.G."/>
            <person name="Kuo A."/>
            <person name="Tritt A."/>
            <person name="Lipzen A."/>
            <person name="He G."/>
            <person name="Yan M."/>
            <person name="Ng V."/>
            <person name="Cullen D."/>
            <person name="Martin F."/>
            <person name="Rosso M.-N."/>
            <person name="Henrissat B."/>
            <person name="Hibbett D."/>
            <person name="Martinez A.T."/>
            <person name="Grigoriev I.V."/>
        </authorList>
    </citation>
    <scope>NUCLEOTIDE SEQUENCE</scope>
    <source>
        <strain evidence="1">CIRM-BRFM 674</strain>
    </source>
</reference>
<evidence type="ECO:0008006" key="3">
    <source>
        <dbReference type="Google" id="ProtNLM"/>
    </source>
</evidence>